<keyword evidence="2" id="KW-1185">Reference proteome</keyword>
<proteinExistence type="predicted"/>
<evidence type="ECO:0000313" key="1">
    <source>
        <dbReference type="EMBL" id="CAG2056659.1"/>
    </source>
</evidence>
<sequence length="91" mass="10306">MKPLSFIRRLAQVLDVCVLVFQAELPRLLGQPLMRIGRLPLVMSQVVSFANVEEVEEFYIQQIETLQNTFGVLLLLYSVLCTKKLEPASVA</sequence>
<name>A0ABN7NQL1_TIMPD</name>
<accession>A0ABN7NQL1</accession>
<evidence type="ECO:0000313" key="2">
    <source>
        <dbReference type="Proteomes" id="UP001153148"/>
    </source>
</evidence>
<dbReference type="Proteomes" id="UP001153148">
    <property type="component" value="Unassembled WGS sequence"/>
</dbReference>
<comment type="caution">
    <text evidence="1">The sequence shown here is derived from an EMBL/GenBank/DDBJ whole genome shotgun (WGS) entry which is preliminary data.</text>
</comment>
<dbReference type="EMBL" id="CAJPIN010004179">
    <property type="protein sequence ID" value="CAG2056659.1"/>
    <property type="molecule type" value="Genomic_DNA"/>
</dbReference>
<organism evidence="1 2">
    <name type="scientific">Timema podura</name>
    <name type="common">Walking stick</name>
    <dbReference type="NCBI Taxonomy" id="61482"/>
    <lineage>
        <taxon>Eukaryota</taxon>
        <taxon>Metazoa</taxon>
        <taxon>Ecdysozoa</taxon>
        <taxon>Arthropoda</taxon>
        <taxon>Hexapoda</taxon>
        <taxon>Insecta</taxon>
        <taxon>Pterygota</taxon>
        <taxon>Neoptera</taxon>
        <taxon>Polyneoptera</taxon>
        <taxon>Phasmatodea</taxon>
        <taxon>Timematodea</taxon>
        <taxon>Timematoidea</taxon>
        <taxon>Timematidae</taxon>
        <taxon>Timema</taxon>
    </lineage>
</organism>
<gene>
    <name evidence="1" type="ORF">TPAB3V08_LOCUS3647</name>
</gene>
<reference evidence="1" key="1">
    <citation type="submission" date="2021-03" db="EMBL/GenBank/DDBJ databases">
        <authorList>
            <person name="Tran Van P."/>
        </authorList>
    </citation>
    <scope>NUCLEOTIDE SEQUENCE</scope>
</reference>
<protein>
    <submittedName>
        <fullName evidence="1">Uncharacterized protein</fullName>
    </submittedName>
</protein>